<organism evidence="2 3">
    <name type="scientific">Ancylostoma ceylanicum</name>
    <dbReference type="NCBI Taxonomy" id="53326"/>
    <lineage>
        <taxon>Eukaryota</taxon>
        <taxon>Metazoa</taxon>
        <taxon>Ecdysozoa</taxon>
        <taxon>Nematoda</taxon>
        <taxon>Chromadorea</taxon>
        <taxon>Rhabditida</taxon>
        <taxon>Rhabditina</taxon>
        <taxon>Rhabditomorpha</taxon>
        <taxon>Strongyloidea</taxon>
        <taxon>Ancylostomatidae</taxon>
        <taxon>Ancylostomatinae</taxon>
        <taxon>Ancylostoma</taxon>
    </lineage>
</organism>
<name>A0A016VG30_9BILA</name>
<sequence>MGADAKRKKRNTAKNDSVDTMRQLQGADNNPVEPTAKRFCLAVDAPKAFALVEKSRRARTSEPRTKSPVVLVRGLPENDNEAVIELIVHRCSTVDSKLLCS</sequence>
<dbReference type="EMBL" id="JARK01001347">
    <property type="protein sequence ID" value="EYC25708.1"/>
    <property type="molecule type" value="Genomic_DNA"/>
</dbReference>
<evidence type="ECO:0000256" key="1">
    <source>
        <dbReference type="SAM" id="MobiDB-lite"/>
    </source>
</evidence>
<dbReference type="OrthoDB" id="5858535at2759"/>
<feature type="region of interest" description="Disordered" evidence="1">
    <location>
        <begin position="1"/>
        <end position="32"/>
    </location>
</feature>
<reference evidence="3" key="1">
    <citation type="journal article" date="2015" name="Nat. Genet.">
        <title>The genome and transcriptome of the zoonotic hookworm Ancylostoma ceylanicum identify infection-specific gene families.</title>
        <authorList>
            <person name="Schwarz E.M."/>
            <person name="Hu Y."/>
            <person name="Antoshechkin I."/>
            <person name="Miller M.M."/>
            <person name="Sternberg P.W."/>
            <person name="Aroian R.V."/>
        </authorList>
    </citation>
    <scope>NUCLEOTIDE SEQUENCE</scope>
    <source>
        <strain evidence="3">HY135</strain>
    </source>
</reference>
<keyword evidence="3" id="KW-1185">Reference proteome</keyword>
<feature type="compositionally biased region" description="Polar residues" evidence="1">
    <location>
        <begin position="14"/>
        <end position="28"/>
    </location>
</feature>
<evidence type="ECO:0000313" key="3">
    <source>
        <dbReference type="Proteomes" id="UP000024635"/>
    </source>
</evidence>
<feature type="compositionally biased region" description="Basic residues" evidence="1">
    <location>
        <begin position="1"/>
        <end position="12"/>
    </location>
</feature>
<proteinExistence type="predicted"/>
<dbReference type="AlphaFoldDB" id="A0A016VG30"/>
<comment type="caution">
    <text evidence="2">The sequence shown here is derived from an EMBL/GenBank/DDBJ whole genome shotgun (WGS) entry which is preliminary data.</text>
</comment>
<protein>
    <submittedName>
        <fullName evidence="2">Uncharacterized protein</fullName>
    </submittedName>
</protein>
<gene>
    <name evidence="2" type="primary">Acey_s0011.g1344</name>
    <name evidence="2" type="ORF">Y032_0011g1344</name>
</gene>
<dbReference type="Proteomes" id="UP000024635">
    <property type="component" value="Unassembled WGS sequence"/>
</dbReference>
<evidence type="ECO:0000313" key="2">
    <source>
        <dbReference type="EMBL" id="EYC25708.1"/>
    </source>
</evidence>
<accession>A0A016VG30</accession>